<feature type="region of interest" description="Disordered" evidence="1">
    <location>
        <begin position="80"/>
        <end position="100"/>
    </location>
</feature>
<dbReference type="GeneID" id="115006142"/>
<dbReference type="AlphaFoldDB" id="A0A6J2PEP1"/>
<evidence type="ECO:0000313" key="3">
    <source>
        <dbReference type="RefSeq" id="XP_029284080.1"/>
    </source>
</evidence>
<dbReference type="Proteomes" id="UP000504630">
    <property type="component" value="Unplaced"/>
</dbReference>
<gene>
    <name evidence="3" type="primary">LOC115006142</name>
</gene>
<feature type="compositionally biased region" description="Low complexity" evidence="1">
    <location>
        <begin position="157"/>
        <end position="168"/>
    </location>
</feature>
<dbReference type="PANTHER" id="PTHR36290">
    <property type="entry name" value="RIKEN CDNA D630039A03 GENE"/>
    <property type="match status" value="1"/>
</dbReference>
<protein>
    <submittedName>
        <fullName evidence="3">Uncharacterized protein C9orf152 isoform X1</fullName>
    </submittedName>
</protein>
<keyword evidence="2" id="KW-1185">Reference proteome</keyword>
<dbReference type="RefSeq" id="XP_029284080.1">
    <property type="nucleotide sequence ID" value="XM_029428220.1"/>
</dbReference>
<dbReference type="KEGG" id="cgob:115006142"/>
<feature type="region of interest" description="Disordered" evidence="1">
    <location>
        <begin position="127"/>
        <end position="191"/>
    </location>
</feature>
<feature type="compositionally biased region" description="Basic and acidic residues" evidence="1">
    <location>
        <begin position="169"/>
        <end position="182"/>
    </location>
</feature>
<feature type="region of interest" description="Disordered" evidence="1">
    <location>
        <begin position="229"/>
        <end position="250"/>
    </location>
</feature>
<feature type="compositionally biased region" description="Low complexity" evidence="1">
    <location>
        <begin position="129"/>
        <end position="148"/>
    </location>
</feature>
<organism evidence="2 3">
    <name type="scientific">Cottoperca gobio</name>
    <name type="common">Frogmouth</name>
    <name type="synonym">Aphritis gobio</name>
    <dbReference type="NCBI Taxonomy" id="56716"/>
    <lineage>
        <taxon>Eukaryota</taxon>
        <taxon>Metazoa</taxon>
        <taxon>Chordata</taxon>
        <taxon>Craniata</taxon>
        <taxon>Vertebrata</taxon>
        <taxon>Euteleostomi</taxon>
        <taxon>Actinopterygii</taxon>
        <taxon>Neopterygii</taxon>
        <taxon>Teleostei</taxon>
        <taxon>Neoteleostei</taxon>
        <taxon>Acanthomorphata</taxon>
        <taxon>Eupercaria</taxon>
        <taxon>Perciformes</taxon>
        <taxon>Notothenioidei</taxon>
        <taxon>Bovichtidae</taxon>
        <taxon>Cottoperca</taxon>
    </lineage>
</organism>
<accession>A0A6J2PEP1</accession>
<evidence type="ECO:0000256" key="1">
    <source>
        <dbReference type="SAM" id="MobiDB-lite"/>
    </source>
</evidence>
<proteinExistence type="predicted"/>
<dbReference type="PANTHER" id="PTHR36290:SF1">
    <property type="entry name" value="RIKEN CDNA D630039A03 GENE"/>
    <property type="match status" value="1"/>
</dbReference>
<evidence type="ECO:0000313" key="2">
    <source>
        <dbReference type="Proteomes" id="UP000504630"/>
    </source>
</evidence>
<dbReference type="InParanoid" id="A0A6J2PEP1"/>
<sequence>MSCSRCCCVGLLDGSRKKERLVRRVEEQEEDSTRNMDISLLREQYRSTREAQRRHTQVLLFRTVSEELSEAVGIVPVTQGLASPWEPDSSSPSAVTFDPDPTTGCDPWHVHLDLHLRSRPCVGAQLTASSPETTNTNSSSRRSSSSESVGRKLSVDSPSESPCSSSCSTKEEDHTAGCRAEPEETDPPHASTNILHEDLQEKPCATGNIVLQRKLSAPALRLTRQLSVGGVGSSTGGPQNHNYHPFPNRKTPRISEAARRLGMYSSF</sequence>
<reference evidence="3" key="1">
    <citation type="submission" date="2025-08" db="UniProtKB">
        <authorList>
            <consortium name="RefSeq"/>
        </authorList>
    </citation>
    <scope>IDENTIFICATION</scope>
</reference>
<name>A0A6J2PEP1_COTGO</name>